<dbReference type="InterPro" id="IPR000719">
    <property type="entry name" value="Prot_kinase_dom"/>
</dbReference>
<dbReference type="PANTHER" id="PTHR44329:SF214">
    <property type="entry name" value="PROTEIN KINASE DOMAIN-CONTAINING PROTEIN"/>
    <property type="match status" value="1"/>
</dbReference>
<keyword evidence="2" id="KW-0808">Transferase</keyword>
<accession>A0A165ZGJ6</accession>
<gene>
    <name evidence="2" type="ORF">EXIGLDRAFT_684699</name>
</gene>
<dbReference type="InterPro" id="IPR001245">
    <property type="entry name" value="Ser-Thr/Tyr_kinase_cat_dom"/>
</dbReference>
<dbReference type="OrthoDB" id="2350295at2759"/>
<dbReference type="InterPro" id="IPR008266">
    <property type="entry name" value="Tyr_kinase_AS"/>
</dbReference>
<evidence type="ECO:0000259" key="1">
    <source>
        <dbReference type="PROSITE" id="PS50011"/>
    </source>
</evidence>
<evidence type="ECO:0000313" key="3">
    <source>
        <dbReference type="Proteomes" id="UP000077266"/>
    </source>
</evidence>
<dbReference type="Gene3D" id="1.10.510.10">
    <property type="entry name" value="Transferase(Phosphotransferase) domain 1"/>
    <property type="match status" value="2"/>
</dbReference>
<dbReference type="InterPro" id="IPR051681">
    <property type="entry name" value="Ser/Thr_Kinases-Pseudokinases"/>
</dbReference>
<dbReference type="Pfam" id="PF07714">
    <property type="entry name" value="PK_Tyr_Ser-Thr"/>
    <property type="match status" value="2"/>
</dbReference>
<dbReference type="EMBL" id="KV426316">
    <property type="protein sequence ID" value="KZV82549.1"/>
    <property type="molecule type" value="Genomic_DNA"/>
</dbReference>
<keyword evidence="3" id="KW-1185">Reference proteome</keyword>
<keyword evidence="2" id="KW-0418">Kinase</keyword>
<name>A0A165ZGJ6_EXIGL</name>
<dbReference type="InParanoid" id="A0A165ZGJ6"/>
<dbReference type="GO" id="GO:0005524">
    <property type="term" value="F:ATP binding"/>
    <property type="evidence" value="ECO:0007669"/>
    <property type="project" value="UniProtKB-KW"/>
</dbReference>
<protein>
    <submittedName>
        <fullName evidence="2">Kinase-like protein</fullName>
    </submittedName>
</protein>
<dbReference type="AlphaFoldDB" id="A0A165ZGJ6"/>
<sequence length="666" mass="75706">MSSSPCSWLAAVSRLWAGDAAGVDSEPRPMFLEPNNWLLSFIPTWGEVRVDRRIRNADSISQTPSSLAKVHWLWKRRDVLLEELPAAMKERKGLIRQVRTLRRIHHPNVQEIFGICRSDDASYVVLSPASQAGLLPFLRAKPSTDRRRIVLQVVDAIRYLHKLKIVHGDLRADNVMVSSESPVTPVVSGFGPLLCRCDGSSSDQRDLSWANTDEDSKPRWFSWTVALESDVPHEPVVEGRYYSAMPSSVIVEDTDLPDLMKMQADAALSSLDQDGDIFSLGFLIIEIFNELSPRNSLQMFEVLRKALKRQQPLHPGAVAELRGFGNRHWNACLSCWRVGSDEAPTLQSIVAKLVEPNDRIIIPPFERDLSRRDFASIPRLKDQIRDIQKHKNGRDAELGMYEVQGSWYQPDGRAVVVKIITPDLCRRGTMQRDPDFFAEAFTWCQLRHPNILPLLATVFYETDECFVVPWMSEGTCVDYLRTHPDADRLSLLVDVADALHYLHTREPKVLHGNVRARSVSVYEDGTAYLGNFDFQPLQDPERQFDESYFDKARRWAAPERGLSLTLTTKCDVFSFAMFAYEVYSGCIPYFAIADLPLYGPNLEPVVDVKAKGGRPDRPSSDTLCDAVWDVVQRCWDHAPRLRPSMGTVVRELRQIQTERRAQQETS</sequence>
<dbReference type="PROSITE" id="PS00109">
    <property type="entry name" value="PROTEIN_KINASE_TYR"/>
    <property type="match status" value="1"/>
</dbReference>
<dbReference type="STRING" id="1314781.A0A165ZGJ6"/>
<reference evidence="2 3" key="1">
    <citation type="journal article" date="2016" name="Mol. Biol. Evol.">
        <title>Comparative Genomics of Early-Diverging Mushroom-Forming Fungi Provides Insights into the Origins of Lignocellulose Decay Capabilities.</title>
        <authorList>
            <person name="Nagy L.G."/>
            <person name="Riley R."/>
            <person name="Tritt A."/>
            <person name="Adam C."/>
            <person name="Daum C."/>
            <person name="Floudas D."/>
            <person name="Sun H."/>
            <person name="Yadav J.S."/>
            <person name="Pangilinan J."/>
            <person name="Larsson K.H."/>
            <person name="Matsuura K."/>
            <person name="Barry K."/>
            <person name="Labutti K."/>
            <person name="Kuo R."/>
            <person name="Ohm R.A."/>
            <person name="Bhattacharya S.S."/>
            <person name="Shirouzu T."/>
            <person name="Yoshinaga Y."/>
            <person name="Martin F.M."/>
            <person name="Grigoriev I.V."/>
            <person name="Hibbett D.S."/>
        </authorList>
    </citation>
    <scope>NUCLEOTIDE SEQUENCE [LARGE SCALE GENOMIC DNA]</scope>
    <source>
        <strain evidence="2 3">HHB12029</strain>
    </source>
</reference>
<proteinExistence type="predicted"/>
<feature type="domain" description="Protein kinase" evidence="1">
    <location>
        <begin position="363"/>
        <end position="655"/>
    </location>
</feature>
<dbReference type="InterPro" id="IPR011009">
    <property type="entry name" value="Kinase-like_dom_sf"/>
</dbReference>
<dbReference type="Proteomes" id="UP000077266">
    <property type="component" value="Unassembled WGS sequence"/>
</dbReference>
<dbReference type="GO" id="GO:0004674">
    <property type="term" value="F:protein serine/threonine kinase activity"/>
    <property type="evidence" value="ECO:0007669"/>
    <property type="project" value="TreeGrafter"/>
</dbReference>
<dbReference type="PANTHER" id="PTHR44329">
    <property type="entry name" value="SERINE/THREONINE-PROTEIN KINASE TNNI3K-RELATED"/>
    <property type="match status" value="1"/>
</dbReference>
<feature type="domain" description="Protein kinase" evidence="1">
    <location>
        <begin position="9"/>
        <end position="375"/>
    </location>
</feature>
<dbReference type="SUPFAM" id="SSF56112">
    <property type="entry name" value="Protein kinase-like (PK-like)"/>
    <property type="match status" value="2"/>
</dbReference>
<organism evidence="2 3">
    <name type="scientific">Exidia glandulosa HHB12029</name>
    <dbReference type="NCBI Taxonomy" id="1314781"/>
    <lineage>
        <taxon>Eukaryota</taxon>
        <taxon>Fungi</taxon>
        <taxon>Dikarya</taxon>
        <taxon>Basidiomycota</taxon>
        <taxon>Agaricomycotina</taxon>
        <taxon>Agaricomycetes</taxon>
        <taxon>Auriculariales</taxon>
        <taxon>Exidiaceae</taxon>
        <taxon>Exidia</taxon>
    </lineage>
</organism>
<evidence type="ECO:0000313" key="2">
    <source>
        <dbReference type="EMBL" id="KZV82549.1"/>
    </source>
</evidence>
<dbReference type="PROSITE" id="PS50011">
    <property type="entry name" value="PROTEIN_KINASE_DOM"/>
    <property type="match status" value="2"/>
</dbReference>